<dbReference type="GO" id="GO:0006353">
    <property type="term" value="P:DNA-templated transcription termination"/>
    <property type="evidence" value="ECO:0007669"/>
    <property type="project" value="UniProtKB-UniRule"/>
</dbReference>
<comment type="function">
    <text evidence="6">Involved in transcription antitermination. Required for transcription of ribosomal RNA (rRNA) genes. Binds specifically to the boxA antiterminator sequence of the ribosomal RNA (rrn) operons.</text>
</comment>
<evidence type="ECO:0000256" key="3">
    <source>
        <dbReference type="ARBA" id="ARBA00022884"/>
    </source>
</evidence>
<dbReference type="GO" id="GO:0005829">
    <property type="term" value="C:cytosol"/>
    <property type="evidence" value="ECO:0007669"/>
    <property type="project" value="TreeGrafter"/>
</dbReference>
<dbReference type="Proteomes" id="UP000319383">
    <property type="component" value="Chromosome"/>
</dbReference>
<dbReference type="SUPFAM" id="SSF48013">
    <property type="entry name" value="NusB-like"/>
    <property type="match status" value="1"/>
</dbReference>
<evidence type="ECO:0000256" key="6">
    <source>
        <dbReference type="HAMAP-Rule" id="MF_00073"/>
    </source>
</evidence>
<organism evidence="8 9">
    <name type="scientific">Symmachiella dynata</name>
    <dbReference type="NCBI Taxonomy" id="2527995"/>
    <lineage>
        <taxon>Bacteria</taxon>
        <taxon>Pseudomonadati</taxon>
        <taxon>Planctomycetota</taxon>
        <taxon>Planctomycetia</taxon>
        <taxon>Planctomycetales</taxon>
        <taxon>Planctomycetaceae</taxon>
        <taxon>Symmachiella</taxon>
    </lineage>
</organism>
<comment type="similarity">
    <text evidence="1 6">Belongs to the NusB family.</text>
</comment>
<keyword evidence="9" id="KW-1185">Reference proteome</keyword>
<dbReference type="HAMAP" id="MF_00073">
    <property type="entry name" value="NusB"/>
    <property type="match status" value="1"/>
</dbReference>
<dbReference type="OrthoDB" id="9811381at2"/>
<dbReference type="InterPro" id="IPR035926">
    <property type="entry name" value="NusB-like_sf"/>
</dbReference>
<reference evidence="8 9" key="1">
    <citation type="submission" date="2019-02" db="EMBL/GenBank/DDBJ databases">
        <title>Deep-cultivation of Planctomycetes and their phenomic and genomic characterization uncovers novel biology.</title>
        <authorList>
            <person name="Wiegand S."/>
            <person name="Jogler M."/>
            <person name="Boedeker C."/>
            <person name="Pinto D."/>
            <person name="Vollmers J."/>
            <person name="Rivas-Marin E."/>
            <person name="Kohn T."/>
            <person name="Peeters S.H."/>
            <person name="Heuer A."/>
            <person name="Rast P."/>
            <person name="Oberbeckmann S."/>
            <person name="Bunk B."/>
            <person name="Jeske O."/>
            <person name="Meyerdierks A."/>
            <person name="Storesund J.E."/>
            <person name="Kallscheuer N."/>
            <person name="Luecker S."/>
            <person name="Lage O.M."/>
            <person name="Pohl T."/>
            <person name="Merkel B.J."/>
            <person name="Hornburger P."/>
            <person name="Mueller R.-W."/>
            <person name="Bruemmer F."/>
            <person name="Labrenz M."/>
            <person name="Spormann A.M."/>
            <person name="Op den Camp H."/>
            <person name="Overmann J."/>
            <person name="Amann R."/>
            <person name="Jetten M.S.M."/>
            <person name="Mascher T."/>
            <person name="Medema M.H."/>
            <person name="Devos D.P."/>
            <person name="Kaster A.-K."/>
            <person name="Ovreas L."/>
            <person name="Rohde M."/>
            <person name="Galperin M.Y."/>
            <person name="Jogler C."/>
        </authorList>
    </citation>
    <scope>NUCLEOTIDE SEQUENCE [LARGE SCALE GENOMIC DNA]</scope>
    <source>
        <strain evidence="8 9">Mal52</strain>
    </source>
</reference>
<dbReference type="InterPro" id="IPR006027">
    <property type="entry name" value="NusB_RsmB_TIM44"/>
</dbReference>
<dbReference type="GO" id="GO:0003723">
    <property type="term" value="F:RNA binding"/>
    <property type="evidence" value="ECO:0007669"/>
    <property type="project" value="UniProtKB-UniRule"/>
</dbReference>
<evidence type="ECO:0000256" key="1">
    <source>
        <dbReference type="ARBA" id="ARBA00005952"/>
    </source>
</evidence>
<evidence type="ECO:0000313" key="9">
    <source>
        <dbReference type="Proteomes" id="UP000319383"/>
    </source>
</evidence>
<keyword evidence="4 6" id="KW-0805">Transcription regulation</keyword>
<protein>
    <recommendedName>
        <fullName evidence="6">Transcription antitermination protein NusB</fullName>
    </recommendedName>
    <alternativeName>
        <fullName evidence="6">Antitermination factor NusB</fullName>
    </alternativeName>
</protein>
<dbReference type="NCBIfam" id="TIGR01951">
    <property type="entry name" value="nusB"/>
    <property type="match status" value="1"/>
</dbReference>
<evidence type="ECO:0000259" key="7">
    <source>
        <dbReference type="Pfam" id="PF01029"/>
    </source>
</evidence>
<evidence type="ECO:0000256" key="2">
    <source>
        <dbReference type="ARBA" id="ARBA00022814"/>
    </source>
</evidence>
<dbReference type="EMBL" id="CP036276">
    <property type="protein sequence ID" value="QDU44170.1"/>
    <property type="molecule type" value="Genomic_DNA"/>
</dbReference>
<dbReference type="PANTHER" id="PTHR11078:SF3">
    <property type="entry name" value="ANTITERMINATION NUSB DOMAIN-CONTAINING PROTEIN"/>
    <property type="match status" value="1"/>
</dbReference>
<keyword evidence="2 6" id="KW-0889">Transcription antitermination</keyword>
<keyword evidence="3 6" id="KW-0694">RNA-binding</keyword>
<feature type="domain" description="NusB/RsmB/TIM44" evidence="7">
    <location>
        <begin position="6"/>
        <end position="129"/>
    </location>
</feature>
<evidence type="ECO:0000313" key="8">
    <source>
        <dbReference type="EMBL" id="QDU44170.1"/>
    </source>
</evidence>
<keyword evidence="5 6" id="KW-0804">Transcription</keyword>
<accession>A0A517ZP27</accession>
<dbReference type="GO" id="GO:0031564">
    <property type="term" value="P:transcription antitermination"/>
    <property type="evidence" value="ECO:0007669"/>
    <property type="project" value="UniProtKB-KW"/>
</dbReference>
<proteinExistence type="inferred from homology"/>
<gene>
    <name evidence="6" type="primary">nusB</name>
    <name evidence="8" type="ORF">Mal52_26480</name>
</gene>
<dbReference type="AlphaFoldDB" id="A0A517ZP27"/>
<dbReference type="InterPro" id="IPR011605">
    <property type="entry name" value="NusB_fam"/>
</dbReference>
<dbReference type="KEGG" id="sdyn:Mal52_26480"/>
<name>A0A517ZP27_9PLAN</name>
<evidence type="ECO:0000256" key="5">
    <source>
        <dbReference type="ARBA" id="ARBA00023163"/>
    </source>
</evidence>
<sequence>MARRSRARETALQLLYRQDLNPAGNLESAGEFIEERLEDQALRDFCWKLFTGALEWRNVIDTRIEEVAANWSLRRMAPTDRNVLRLGAYELLYTDTPNRVVIDESLELAKKFGNAQSSQFVNGILDQLMPTLTDESPDAPTQAM</sequence>
<evidence type="ECO:0000256" key="4">
    <source>
        <dbReference type="ARBA" id="ARBA00023015"/>
    </source>
</evidence>
<dbReference type="Gene3D" id="1.10.940.10">
    <property type="entry name" value="NusB-like"/>
    <property type="match status" value="1"/>
</dbReference>
<dbReference type="Pfam" id="PF01029">
    <property type="entry name" value="NusB"/>
    <property type="match status" value="1"/>
</dbReference>
<dbReference type="PANTHER" id="PTHR11078">
    <property type="entry name" value="N UTILIZATION SUBSTANCE PROTEIN B-RELATED"/>
    <property type="match status" value="1"/>
</dbReference>
<dbReference type="RefSeq" id="WP_145376553.1">
    <property type="nucleotide sequence ID" value="NZ_CAXBED010000367.1"/>
</dbReference>